<name>A0ABM9C041_9BACL</name>
<accession>A0ABM9C041</accession>
<proteinExistence type="predicted"/>
<comment type="caution">
    <text evidence="1">The sequence shown here is derived from an EMBL/GenBank/DDBJ whole genome shotgun (WGS) entry which is preliminary data.</text>
</comment>
<protein>
    <submittedName>
        <fullName evidence="1">Uncharacterized protein</fullName>
    </submittedName>
</protein>
<gene>
    <name evidence="1" type="ORF">PAECIP111893_01235</name>
</gene>
<dbReference type="EMBL" id="CAKMMF010000005">
    <property type="protein sequence ID" value="CAH1199121.1"/>
    <property type="molecule type" value="Genomic_DNA"/>
</dbReference>
<reference evidence="1" key="1">
    <citation type="submission" date="2022-01" db="EMBL/GenBank/DDBJ databases">
        <authorList>
            <person name="Criscuolo A."/>
        </authorList>
    </citation>
    <scope>NUCLEOTIDE SEQUENCE</scope>
    <source>
        <strain evidence="1">CIP111893</strain>
    </source>
</reference>
<dbReference type="Proteomes" id="UP000838686">
    <property type="component" value="Unassembled WGS sequence"/>
</dbReference>
<organism evidence="1 2">
    <name type="scientific">Paenibacillus plantiphilus</name>
    <dbReference type="NCBI Taxonomy" id="2905650"/>
    <lineage>
        <taxon>Bacteria</taxon>
        <taxon>Bacillati</taxon>
        <taxon>Bacillota</taxon>
        <taxon>Bacilli</taxon>
        <taxon>Bacillales</taxon>
        <taxon>Paenibacillaceae</taxon>
        <taxon>Paenibacillus</taxon>
    </lineage>
</organism>
<sequence>MRSKSPSAVLAEAAGSKFGFILQLQKVSFDLIGVCREKCFGAKMPPRQGSLDIRTNVLYYMW</sequence>
<keyword evidence="2" id="KW-1185">Reference proteome</keyword>
<evidence type="ECO:0000313" key="2">
    <source>
        <dbReference type="Proteomes" id="UP000838686"/>
    </source>
</evidence>
<evidence type="ECO:0000313" key="1">
    <source>
        <dbReference type="EMBL" id="CAH1199121.1"/>
    </source>
</evidence>